<name>A0AAV1JHC6_9NEOP</name>
<sequence>MPLRRGFEWCRSNRFRLETRSHRFRVNCYLQCGRRSCRPERSNDGLKKRCESKGPAAALAARRERDGEDPRHARASSAGVEARACALLRVGLPLMCETRTCRNEEIESEKGEPASRTFLQNIIYGKLI</sequence>
<dbReference type="Proteomes" id="UP001497472">
    <property type="component" value="Unassembled WGS sequence"/>
</dbReference>
<evidence type="ECO:0000313" key="2">
    <source>
        <dbReference type="EMBL" id="CAK1548767.1"/>
    </source>
</evidence>
<dbReference type="EMBL" id="CAVLEF010000011">
    <property type="protein sequence ID" value="CAK1548767.1"/>
    <property type="molecule type" value="Genomic_DNA"/>
</dbReference>
<evidence type="ECO:0000256" key="1">
    <source>
        <dbReference type="SAM" id="MobiDB-lite"/>
    </source>
</evidence>
<feature type="compositionally biased region" description="Basic and acidic residues" evidence="1">
    <location>
        <begin position="61"/>
        <end position="72"/>
    </location>
</feature>
<protein>
    <submittedName>
        <fullName evidence="2">Uncharacterized protein</fullName>
    </submittedName>
</protein>
<reference evidence="2 3" key="1">
    <citation type="submission" date="2023-11" db="EMBL/GenBank/DDBJ databases">
        <authorList>
            <person name="Okamura Y."/>
        </authorList>
    </citation>
    <scope>NUCLEOTIDE SEQUENCE [LARGE SCALE GENOMIC DNA]</scope>
</reference>
<proteinExistence type="predicted"/>
<feature type="region of interest" description="Disordered" evidence="1">
    <location>
        <begin position="39"/>
        <end position="79"/>
    </location>
</feature>
<evidence type="ECO:0000313" key="3">
    <source>
        <dbReference type="Proteomes" id="UP001497472"/>
    </source>
</evidence>
<keyword evidence="3" id="KW-1185">Reference proteome</keyword>
<feature type="compositionally biased region" description="Basic and acidic residues" evidence="1">
    <location>
        <begin position="39"/>
        <end position="52"/>
    </location>
</feature>
<accession>A0AAV1JHC6</accession>
<gene>
    <name evidence="2" type="ORF">LNINA_LOCUS8122</name>
</gene>
<dbReference type="AlphaFoldDB" id="A0AAV1JHC6"/>
<organism evidence="2 3">
    <name type="scientific">Leptosia nina</name>
    <dbReference type="NCBI Taxonomy" id="320188"/>
    <lineage>
        <taxon>Eukaryota</taxon>
        <taxon>Metazoa</taxon>
        <taxon>Ecdysozoa</taxon>
        <taxon>Arthropoda</taxon>
        <taxon>Hexapoda</taxon>
        <taxon>Insecta</taxon>
        <taxon>Pterygota</taxon>
        <taxon>Neoptera</taxon>
        <taxon>Endopterygota</taxon>
        <taxon>Lepidoptera</taxon>
        <taxon>Glossata</taxon>
        <taxon>Ditrysia</taxon>
        <taxon>Papilionoidea</taxon>
        <taxon>Pieridae</taxon>
        <taxon>Pierinae</taxon>
        <taxon>Leptosia</taxon>
    </lineage>
</organism>
<comment type="caution">
    <text evidence="2">The sequence shown here is derived from an EMBL/GenBank/DDBJ whole genome shotgun (WGS) entry which is preliminary data.</text>
</comment>